<dbReference type="VEuPathDB" id="PlasmoDB:PCYB_032950"/>
<dbReference type="PhylomeDB" id="K6UQ29"/>
<dbReference type="Proteomes" id="UP000006319">
    <property type="component" value="Chromosome 3"/>
</dbReference>
<feature type="transmembrane region" description="Helical" evidence="2">
    <location>
        <begin position="119"/>
        <end position="146"/>
    </location>
</feature>
<dbReference type="EMBL" id="DF157095">
    <property type="protein sequence ID" value="GAB64884.1"/>
    <property type="molecule type" value="Genomic_DNA"/>
</dbReference>
<keyword evidence="2" id="KW-0812">Transmembrane</keyword>
<reference evidence="3 4" key="1">
    <citation type="journal article" date="2012" name="Nat. Genet.">
        <title>Plasmodium cynomolgi genome sequences provide insight into Plasmodium vivax and the monkey malaria clade.</title>
        <authorList>
            <person name="Tachibana S."/>
            <person name="Sullivan S.A."/>
            <person name="Kawai S."/>
            <person name="Nakamura S."/>
            <person name="Kim H.R."/>
            <person name="Goto N."/>
            <person name="Arisue N."/>
            <person name="Palacpac N.M.Q."/>
            <person name="Honma H."/>
            <person name="Yagi M."/>
            <person name="Tougan T."/>
            <person name="Katakai Y."/>
            <person name="Kaneko O."/>
            <person name="Mita T."/>
            <person name="Kita K."/>
            <person name="Yasutomi Y."/>
            <person name="Sutton P.L."/>
            <person name="Shakhbatyan R."/>
            <person name="Horii T."/>
            <person name="Yasunaga T."/>
            <person name="Barnwell J.W."/>
            <person name="Escalante A.A."/>
            <person name="Carlton J.M."/>
            <person name="Tanabe K."/>
        </authorList>
    </citation>
    <scope>NUCLEOTIDE SEQUENCE [LARGE SCALE GENOMIC DNA]</scope>
    <source>
        <strain evidence="3 4">B</strain>
    </source>
</reference>
<keyword evidence="4" id="KW-1185">Reference proteome</keyword>
<sequence length="318" mass="34588">MNNGTSFQSELFDDNDTHVTTLTSPSTPLTTTIDSFSLEGNTNQISTTVTSTIVQSVLSGVTEAITDAVGTVNSSFLGNESSTLQPLSAVNTESAPIIHNGTNSITTGNVLPGGSSEELFLILNTFIFFLPLLSLLIVVPLAACLYDRTPLGPWYDKMCDFLCGTPEEDEHFNEDVNEIDNDLEKGATEGGARRKNSHSCNLKKNKKRKKKLRKVKNSYSFQNPNFTGADVGELDFTYCGNGSGDISYNSSLYGNYFKMTTEVEGEKDDDNDNGNKGTRTRGRNNEENAVLEGMSRVSIAFCSASLESCTQENAEDHL</sequence>
<dbReference type="AlphaFoldDB" id="K6UQ29"/>
<dbReference type="OMA" id="IHNETIG"/>
<organism evidence="3 4">
    <name type="scientific">Plasmodium cynomolgi (strain B)</name>
    <dbReference type="NCBI Taxonomy" id="1120755"/>
    <lineage>
        <taxon>Eukaryota</taxon>
        <taxon>Sar</taxon>
        <taxon>Alveolata</taxon>
        <taxon>Apicomplexa</taxon>
        <taxon>Aconoidasida</taxon>
        <taxon>Haemosporida</taxon>
        <taxon>Plasmodiidae</taxon>
        <taxon>Plasmodium</taxon>
        <taxon>Plasmodium (Plasmodium)</taxon>
    </lineage>
</organism>
<evidence type="ECO:0000256" key="2">
    <source>
        <dbReference type="SAM" id="Phobius"/>
    </source>
</evidence>
<keyword evidence="2" id="KW-1133">Transmembrane helix</keyword>
<dbReference type="KEGG" id="pcy:PCYB_032950"/>
<gene>
    <name evidence="3" type="ORF">PCYB_032950</name>
</gene>
<evidence type="ECO:0000313" key="4">
    <source>
        <dbReference type="Proteomes" id="UP000006319"/>
    </source>
</evidence>
<feature type="region of interest" description="Disordered" evidence="1">
    <location>
        <begin position="264"/>
        <end position="290"/>
    </location>
</feature>
<dbReference type="OrthoDB" id="387658at2759"/>
<dbReference type="RefSeq" id="XP_004221015.1">
    <property type="nucleotide sequence ID" value="XM_004220967.1"/>
</dbReference>
<accession>K6UQ29</accession>
<evidence type="ECO:0000256" key="1">
    <source>
        <dbReference type="SAM" id="MobiDB-lite"/>
    </source>
</evidence>
<protein>
    <submittedName>
        <fullName evidence="3">Uncharacterized protein</fullName>
    </submittedName>
</protein>
<proteinExistence type="predicted"/>
<name>K6UQ29_PLACD</name>
<dbReference type="GeneID" id="14691411"/>
<keyword evidence="2" id="KW-0472">Membrane</keyword>
<evidence type="ECO:0000313" key="3">
    <source>
        <dbReference type="EMBL" id="GAB64884.1"/>
    </source>
</evidence>